<name>A0A4R3VD59_9BURK</name>
<dbReference type="Proteomes" id="UP000294692">
    <property type="component" value="Unassembled WGS sequence"/>
</dbReference>
<dbReference type="Gene3D" id="3.90.420.10">
    <property type="entry name" value="Oxidoreductase, molybdopterin-binding domain"/>
    <property type="match status" value="1"/>
</dbReference>
<keyword evidence="1" id="KW-0812">Transmembrane</keyword>
<accession>A0A4R3VD59</accession>
<proteinExistence type="predicted"/>
<keyword evidence="1" id="KW-1133">Transmembrane helix</keyword>
<protein>
    <recommendedName>
        <fullName evidence="2">Oxidoreductase molybdopterin-binding domain-containing protein</fullName>
    </recommendedName>
</protein>
<organism evidence="3 4">
    <name type="scientific">Paracandidimonas soli</name>
    <dbReference type="NCBI Taxonomy" id="1917182"/>
    <lineage>
        <taxon>Bacteria</taxon>
        <taxon>Pseudomonadati</taxon>
        <taxon>Pseudomonadota</taxon>
        <taxon>Betaproteobacteria</taxon>
        <taxon>Burkholderiales</taxon>
        <taxon>Alcaligenaceae</taxon>
        <taxon>Paracandidimonas</taxon>
    </lineage>
</organism>
<keyword evidence="4" id="KW-1185">Reference proteome</keyword>
<feature type="domain" description="Oxidoreductase molybdopterin-binding" evidence="2">
    <location>
        <begin position="91"/>
        <end position="168"/>
    </location>
</feature>
<keyword evidence="1" id="KW-0472">Membrane</keyword>
<evidence type="ECO:0000313" key="3">
    <source>
        <dbReference type="EMBL" id="TCV01594.1"/>
    </source>
</evidence>
<evidence type="ECO:0000256" key="1">
    <source>
        <dbReference type="SAM" id="Phobius"/>
    </source>
</evidence>
<dbReference type="SUPFAM" id="SSF56524">
    <property type="entry name" value="Oxidoreductase molybdopterin-binding domain"/>
    <property type="match status" value="1"/>
</dbReference>
<evidence type="ECO:0000259" key="2">
    <source>
        <dbReference type="Pfam" id="PF00174"/>
    </source>
</evidence>
<dbReference type="InterPro" id="IPR000572">
    <property type="entry name" value="OxRdtase_Mopterin-bd_dom"/>
</dbReference>
<gene>
    <name evidence="3" type="ORF">EV686_102307</name>
</gene>
<dbReference type="InterPro" id="IPR036374">
    <property type="entry name" value="OxRdtase_Mopterin-bd_sf"/>
</dbReference>
<reference evidence="3 4" key="1">
    <citation type="submission" date="2019-03" db="EMBL/GenBank/DDBJ databases">
        <title>Genomic Encyclopedia of Type Strains, Phase IV (KMG-IV): sequencing the most valuable type-strain genomes for metagenomic binning, comparative biology and taxonomic classification.</title>
        <authorList>
            <person name="Goeker M."/>
        </authorList>
    </citation>
    <scope>NUCLEOTIDE SEQUENCE [LARGE SCALE GENOMIC DNA]</scope>
    <source>
        <strain evidence="3 4">DSM 100048</strain>
    </source>
</reference>
<dbReference type="Pfam" id="PF00174">
    <property type="entry name" value="Oxidored_molyb"/>
    <property type="match status" value="1"/>
</dbReference>
<dbReference type="EMBL" id="SMBX01000002">
    <property type="protein sequence ID" value="TCV01594.1"/>
    <property type="molecule type" value="Genomic_DNA"/>
</dbReference>
<comment type="caution">
    <text evidence="3">The sequence shown here is derived from an EMBL/GenBank/DDBJ whole genome shotgun (WGS) entry which is preliminary data.</text>
</comment>
<feature type="transmembrane region" description="Helical" evidence="1">
    <location>
        <begin position="25"/>
        <end position="47"/>
    </location>
</feature>
<dbReference type="AlphaFoldDB" id="A0A4R3VD59"/>
<dbReference type="RefSeq" id="WP_377748110.1">
    <property type="nucleotide sequence ID" value="NZ_JBHRVM010000001.1"/>
</dbReference>
<evidence type="ECO:0000313" key="4">
    <source>
        <dbReference type="Proteomes" id="UP000294692"/>
    </source>
</evidence>
<sequence length="194" mass="21861">MIRFLRSKPQTSFQERRRQTDGRRLMLFGVFYLMLLAAVAVLVAVSIRPREIAAPGQSANAGKVVLTVEGHGRRTTFDMSTLQALPQHIHKVSTPWYLRPVSFQGPLLRDVLATADVSGTRIAAVAVSDFTADIPFEHTEKYDVIVALRMDGRPLPARDKGPLFVIYPYDNLPQKEREESFGLSVWQLDVLRVE</sequence>